<accession>A0ACC3DEE0</accession>
<protein>
    <submittedName>
        <fullName evidence="1">Uncharacterized protein</fullName>
    </submittedName>
</protein>
<evidence type="ECO:0000313" key="2">
    <source>
        <dbReference type="Proteomes" id="UP001186974"/>
    </source>
</evidence>
<gene>
    <name evidence="1" type="ORF">LTS18_001710</name>
</gene>
<proteinExistence type="predicted"/>
<feature type="non-terminal residue" evidence="1">
    <location>
        <position position="1"/>
    </location>
</feature>
<sequence length="179" mass="19796">NEDPRRLDEAYVKLLGTGGEKVLTDEVKWLAITHKSFDHGRRGFNDRLAFLGKRIVDLQTSIALLAAPRSVASASQNQIDSYGRHSFQHPALQTLDNLSDQAKAEAVNKQRLARLADRYGMDKVIRWKPKKADNLQGSGMDSVLAQTLYAIVGAIALERGGETAVKVVRERMLTPMGLV</sequence>
<organism evidence="1 2">
    <name type="scientific">Coniosporium uncinatum</name>
    <dbReference type="NCBI Taxonomy" id="93489"/>
    <lineage>
        <taxon>Eukaryota</taxon>
        <taxon>Fungi</taxon>
        <taxon>Dikarya</taxon>
        <taxon>Ascomycota</taxon>
        <taxon>Pezizomycotina</taxon>
        <taxon>Dothideomycetes</taxon>
        <taxon>Dothideomycetes incertae sedis</taxon>
        <taxon>Coniosporium</taxon>
    </lineage>
</organism>
<reference evidence="1" key="1">
    <citation type="submission" date="2024-09" db="EMBL/GenBank/DDBJ databases">
        <title>Black Yeasts Isolated from many extreme environments.</title>
        <authorList>
            <person name="Coleine C."/>
            <person name="Stajich J.E."/>
            <person name="Selbmann L."/>
        </authorList>
    </citation>
    <scope>NUCLEOTIDE SEQUENCE</scope>
    <source>
        <strain evidence="1">CCFEE 5737</strain>
    </source>
</reference>
<dbReference type="EMBL" id="JAWDJW010005838">
    <property type="protein sequence ID" value="KAK3066458.1"/>
    <property type="molecule type" value="Genomic_DNA"/>
</dbReference>
<evidence type="ECO:0000313" key="1">
    <source>
        <dbReference type="EMBL" id="KAK3066458.1"/>
    </source>
</evidence>
<name>A0ACC3DEE0_9PEZI</name>
<comment type="caution">
    <text evidence="1">The sequence shown here is derived from an EMBL/GenBank/DDBJ whole genome shotgun (WGS) entry which is preliminary data.</text>
</comment>
<keyword evidence="2" id="KW-1185">Reference proteome</keyword>
<dbReference type="Proteomes" id="UP001186974">
    <property type="component" value="Unassembled WGS sequence"/>
</dbReference>